<dbReference type="GO" id="GO:0016491">
    <property type="term" value="F:oxidoreductase activity"/>
    <property type="evidence" value="ECO:0007669"/>
    <property type="project" value="InterPro"/>
</dbReference>
<dbReference type="SUPFAM" id="SSF63380">
    <property type="entry name" value="Riboflavin synthase domain-like"/>
    <property type="match status" value="1"/>
</dbReference>
<accession>A0A4R5USI2</accession>
<dbReference type="InterPro" id="IPR008333">
    <property type="entry name" value="Cbr1-like_FAD-bd_dom"/>
</dbReference>
<dbReference type="Proteomes" id="UP000295438">
    <property type="component" value="Unassembled WGS sequence"/>
</dbReference>
<dbReference type="PANTHER" id="PTHR47354:SF5">
    <property type="entry name" value="PROTEIN RFBI"/>
    <property type="match status" value="1"/>
</dbReference>
<dbReference type="InterPro" id="IPR006058">
    <property type="entry name" value="2Fe2S_fd_BS"/>
</dbReference>
<dbReference type="InterPro" id="IPR039261">
    <property type="entry name" value="FNR_nucleotide-bd"/>
</dbReference>
<dbReference type="PROSITE" id="PS51085">
    <property type="entry name" value="2FE2S_FER_2"/>
    <property type="match status" value="1"/>
</dbReference>
<dbReference type="GO" id="GO:0051537">
    <property type="term" value="F:2 iron, 2 sulfur cluster binding"/>
    <property type="evidence" value="ECO:0007669"/>
    <property type="project" value="InterPro"/>
</dbReference>
<dbReference type="Pfam" id="PF00970">
    <property type="entry name" value="FAD_binding_6"/>
    <property type="match status" value="1"/>
</dbReference>
<dbReference type="RefSeq" id="WP_133392055.1">
    <property type="nucleotide sequence ID" value="NZ_SMUW01000037.1"/>
</dbReference>
<dbReference type="Pfam" id="PF00175">
    <property type="entry name" value="NAD_binding_1"/>
    <property type="match status" value="1"/>
</dbReference>
<dbReference type="SUPFAM" id="SSF52343">
    <property type="entry name" value="Ferredoxin reductase-like, C-terminal NADP-linked domain"/>
    <property type="match status" value="1"/>
</dbReference>
<sequence length="323" mass="36043">MGFEIKLKDGQTFSCESTQTLIEGAVQNGVFLDHSCLTGRCSSCKFKVIKGETVTGSEELPLSLEEKNQGYILGCVRKPVSDIELEAEDLSQYGFSNPVTTPAKINTIKSLSTEIIQVNLRVPPNQKVNFLEGQYLNVLWNGIKRSYSIASPTNSSEIELIIKKYEGGAMSAYWFGQAKPNDLLRLEIPKGTFFLRNHSDKDTLVFLATGTGIAPIKSILESQSNQDKLALFKRVIVLWGMKYEKEIFWKPESAKIEFIPVLSRESQPKQYVQDVIGNLDLDISKSVIYACGSDQMIQEAKKNTLELGLNSNHFYSDAFVASN</sequence>
<dbReference type="Gene3D" id="3.10.20.30">
    <property type="match status" value="1"/>
</dbReference>
<dbReference type="CDD" id="cd00207">
    <property type="entry name" value="fer2"/>
    <property type="match status" value="1"/>
</dbReference>
<gene>
    <name evidence="3" type="ORF">E1898_18850</name>
</gene>
<comment type="caution">
    <text evidence="3">The sequence shown here is derived from an EMBL/GenBank/DDBJ whole genome shotgun (WGS) entry which is preliminary data.</text>
</comment>
<reference evidence="3 4" key="1">
    <citation type="submission" date="2019-03" db="EMBL/GenBank/DDBJ databases">
        <title>Algoriphagus aquimaris sp. nov., isolated form marine sediment in Pohang, Korea.</title>
        <authorList>
            <person name="Kim J."/>
            <person name="Yoon S.-H."/>
            <person name="Lee S.-S."/>
        </authorList>
    </citation>
    <scope>NUCLEOTIDE SEQUENCE [LARGE SCALE GENOMIC DNA]</scope>
    <source>
        <strain evidence="3 4">F21</strain>
    </source>
</reference>
<dbReference type="InterPro" id="IPR001433">
    <property type="entry name" value="OxRdtase_FAD/NAD-bd"/>
</dbReference>
<dbReference type="InterPro" id="IPR012675">
    <property type="entry name" value="Beta-grasp_dom_sf"/>
</dbReference>
<dbReference type="InterPro" id="IPR017927">
    <property type="entry name" value="FAD-bd_FR_type"/>
</dbReference>
<dbReference type="PRINTS" id="PR00410">
    <property type="entry name" value="PHEHYDRXLASE"/>
</dbReference>
<feature type="domain" description="2Fe-2S ferredoxin-type" evidence="1">
    <location>
        <begin position="3"/>
        <end position="91"/>
    </location>
</feature>
<dbReference type="PROSITE" id="PS00197">
    <property type="entry name" value="2FE2S_FER_1"/>
    <property type="match status" value="1"/>
</dbReference>
<evidence type="ECO:0000313" key="4">
    <source>
        <dbReference type="Proteomes" id="UP000295438"/>
    </source>
</evidence>
<evidence type="ECO:0000259" key="2">
    <source>
        <dbReference type="PROSITE" id="PS51384"/>
    </source>
</evidence>
<evidence type="ECO:0000259" key="1">
    <source>
        <dbReference type="PROSITE" id="PS51085"/>
    </source>
</evidence>
<dbReference type="InterPro" id="IPR036010">
    <property type="entry name" value="2Fe-2S_ferredoxin-like_sf"/>
</dbReference>
<keyword evidence="4" id="KW-1185">Reference proteome</keyword>
<evidence type="ECO:0000313" key="3">
    <source>
        <dbReference type="EMBL" id="TDK42033.1"/>
    </source>
</evidence>
<proteinExistence type="predicted"/>
<organism evidence="3 4">
    <name type="scientific">Algoriphagus formosus</name>
    <dbReference type="NCBI Taxonomy" id="2007308"/>
    <lineage>
        <taxon>Bacteria</taxon>
        <taxon>Pseudomonadati</taxon>
        <taxon>Bacteroidota</taxon>
        <taxon>Cytophagia</taxon>
        <taxon>Cytophagales</taxon>
        <taxon>Cyclobacteriaceae</taxon>
        <taxon>Algoriphagus</taxon>
    </lineage>
</organism>
<feature type="domain" description="FAD-binding FR-type" evidence="2">
    <location>
        <begin position="98"/>
        <end position="196"/>
    </location>
</feature>
<dbReference type="InterPro" id="IPR050415">
    <property type="entry name" value="MRET"/>
</dbReference>
<dbReference type="InterPro" id="IPR017938">
    <property type="entry name" value="Riboflavin_synthase-like_b-brl"/>
</dbReference>
<dbReference type="PROSITE" id="PS51384">
    <property type="entry name" value="FAD_FR"/>
    <property type="match status" value="1"/>
</dbReference>
<dbReference type="Pfam" id="PF00111">
    <property type="entry name" value="Fer2"/>
    <property type="match status" value="1"/>
</dbReference>
<dbReference type="SUPFAM" id="SSF54292">
    <property type="entry name" value="2Fe-2S ferredoxin-like"/>
    <property type="match status" value="1"/>
</dbReference>
<dbReference type="EMBL" id="SMUW01000037">
    <property type="protein sequence ID" value="TDK42033.1"/>
    <property type="molecule type" value="Genomic_DNA"/>
</dbReference>
<protein>
    <submittedName>
        <fullName evidence="3">2Fe-2S iron-sulfur cluster binding domain-containing protein</fullName>
    </submittedName>
</protein>
<dbReference type="Gene3D" id="3.40.50.80">
    <property type="entry name" value="Nucleotide-binding domain of ferredoxin-NADP reductase (FNR) module"/>
    <property type="match status" value="1"/>
</dbReference>
<dbReference type="Gene3D" id="2.40.30.10">
    <property type="entry name" value="Translation factors"/>
    <property type="match status" value="1"/>
</dbReference>
<dbReference type="PANTHER" id="PTHR47354">
    <property type="entry name" value="NADH OXIDOREDUCTASE HCR"/>
    <property type="match status" value="1"/>
</dbReference>
<dbReference type="AlphaFoldDB" id="A0A4R5USI2"/>
<dbReference type="InterPro" id="IPR001041">
    <property type="entry name" value="2Fe-2S_ferredoxin-type"/>
</dbReference>
<name>A0A4R5USI2_9BACT</name>